<feature type="chain" id="PRO_5015494706" description="Sensor of ECF-type sigma factor" evidence="1">
    <location>
        <begin position="20"/>
        <end position="146"/>
    </location>
</feature>
<comment type="caution">
    <text evidence="2">The sequence shown here is derived from an EMBL/GenBank/DDBJ whole genome shotgun (WGS) entry which is preliminary data.</text>
</comment>
<keyword evidence="1" id="KW-0732">Signal</keyword>
<sequence length="146" mass="17172">MKQFITLLLTLTLTFSVTAQDNDKKKEREKIEALKVAHITEQLNLTQSEAQKFWPIYNDFEEKRQSLRKKKMTLISAVKTETISETDAKSLISKMINIEKEESVLKTTYLNNLQSIISNIKIIKLFESERSFKMKMIKEFKGRHKK</sequence>
<keyword evidence="3" id="KW-1185">Reference proteome</keyword>
<reference evidence="2 3" key="1">
    <citation type="submission" date="2018-03" db="EMBL/GenBank/DDBJ databases">
        <title>Mesoflavibacter sp. HG37 and Mesoflavibacter sp. HG96 sp.nov., two marine bacteria isolated from seawater of Western Pacific Ocean.</title>
        <authorList>
            <person name="Cheng H."/>
            <person name="Wu Y.-H."/>
            <person name="Guo L.-L."/>
            <person name="Xu X.-W."/>
        </authorList>
    </citation>
    <scope>NUCLEOTIDE SEQUENCE [LARGE SCALE GENOMIC DNA]</scope>
    <source>
        <strain evidence="2 3">KCTC 32269</strain>
    </source>
</reference>
<dbReference type="GO" id="GO:0042597">
    <property type="term" value="C:periplasmic space"/>
    <property type="evidence" value="ECO:0007669"/>
    <property type="project" value="InterPro"/>
</dbReference>
<feature type="signal peptide" evidence="1">
    <location>
        <begin position="1"/>
        <end position="19"/>
    </location>
</feature>
<organism evidence="2 3">
    <name type="scientific">Aurantibacter aestuarii</name>
    <dbReference type="NCBI Taxonomy" id="1266046"/>
    <lineage>
        <taxon>Bacteria</taxon>
        <taxon>Pseudomonadati</taxon>
        <taxon>Bacteroidota</taxon>
        <taxon>Flavobacteriia</taxon>
        <taxon>Flavobacteriales</taxon>
        <taxon>Flavobacteriaceae</taxon>
        <taxon>Aurantibacter</taxon>
    </lineage>
</organism>
<evidence type="ECO:0000313" key="3">
    <source>
        <dbReference type="Proteomes" id="UP000238426"/>
    </source>
</evidence>
<gene>
    <name evidence="2" type="ORF">C7H52_12310</name>
</gene>
<proteinExistence type="predicted"/>
<protein>
    <recommendedName>
        <fullName evidence="4">Sensor of ECF-type sigma factor</fullName>
    </recommendedName>
</protein>
<evidence type="ECO:0000256" key="1">
    <source>
        <dbReference type="SAM" id="SignalP"/>
    </source>
</evidence>
<dbReference type="EMBL" id="PXOQ01000015">
    <property type="protein sequence ID" value="PSG86461.1"/>
    <property type="molecule type" value="Genomic_DNA"/>
</dbReference>
<name>A0A2T1N5A4_9FLAO</name>
<accession>A0A2T1N5A4</accession>
<dbReference type="OrthoDB" id="675330at2"/>
<dbReference type="Pfam" id="PF07813">
    <property type="entry name" value="LTXXQ"/>
    <property type="match status" value="1"/>
</dbReference>
<evidence type="ECO:0008006" key="4">
    <source>
        <dbReference type="Google" id="ProtNLM"/>
    </source>
</evidence>
<dbReference type="Proteomes" id="UP000238426">
    <property type="component" value="Unassembled WGS sequence"/>
</dbReference>
<evidence type="ECO:0000313" key="2">
    <source>
        <dbReference type="EMBL" id="PSG86461.1"/>
    </source>
</evidence>
<dbReference type="AlphaFoldDB" id="A0A2T1N5A4"/>
<dbReference type="InterPro" id="IPR012899">
    <property type="entry name" value="LTXXQ"/>
</dbReference>
<dbReference type="RefSeq" id="WP_106464201.1">
    <property type="nucleotide sequence ID" value="NZ_PXOQ01000015.1"/>
</dbReference>